<dbReference type="GO" id="GO:0005762">
    <property type="term" value="C:mitochondrial large ribosomal subunit"/>
    <property type="evidence" value="ECO:0007669"/>
    <property type="project" value="TreeGrafter"/>
</dbReference>
<evidence type="ECO:0000256" key="4">
    <source>
        <dbReference type="ARBA" id="ARBA00023128"/>
    </source>
</evidence>
<dbReference type="AlphaFoldDB" id="A0A9P8VFU4"/>
<dbReference type="Pfam" id="PF06984">
    <property type="entry name" value="MRP-L47"/>
    <property type="match status" value="1"/>
</dbReference>
<dbReference type="PANTHER" id="PTHR21183:SF18">
    <property type="entry name" value="LARGE RIBOSOMAL SUBUNIT PROTEIN UL29M"/>
    <property type="match status" value="1"/>
</dbReference>
<name>A0A9P8VFU4_9PEZI</name>
<evidence type="ECO:0000256" key="6">
    <source>
        <dbReference type="ARBA" id="ARBA00035289"/>
    </source>
</evidence>
<gene>
    <name evidence="9" type="ORF">F5X68DRAFT_202780</name>
</gene>
<dbReference type="Proteomes" id="UP000770015">
    <property type="component" value="Unassembled WGS sequence"/>
</dbReference>
<evidence type="ECO:0000256" key="1">
    <source>
        <dbReference type="ARBA" id="ARBA00004173"/>
    </source>
</evidence>
<reference evidence="9" key="1">
    <citation type="journal article" date="2021" name="Nat. Commun.">
        <title>Genetic determinants of endophytism in the Arabidopsis root mycobiome.</title>
        <authorList>
            <person name="Mesny F."/>
            <person name="Miyauchi S."/>
            <person name="Thiergart T."/>
            <person name="Pickel B."/>
            <person name="Atanasova L."/>
            <person name="Karlsson M."/>
            <person name="Huettel B."/>
            <person name="Barry K.W."/>
            <person name="Haridas S."/>
            <person name="Chen C."/>
            <person name="Bauer D."/>
            <person name="Andreopoulos W."/>
            <person name="Pangilinan J."/>
            <person name="LaButti K."/>
            <person name="Riley R."/>
            <person name="Lipzen A."/>
            <person name="Clum A."/>
            <person name="Drula E."/>
            <person name="Henrissat B."/>
            <person name="Kohler A."/>
            <person name="Grigoriev I.V."/>
            <person name="Martin F.M."/>
            <person name="Hacquard S."/>
        </authorList>
    </citation>
    <scope>NUCLEOTIDE SEQUENCE</scope>
    <source>
        <strain evidence="9">MPI-SDFR-AT-0117</strain>
    </source>
</reference>
<comment type="caution">
    <text evidence="9">The sequence shown here is derived from an EMBL/GenBank/DDBJ whole genome shotgun (WGS) entry which is preliminary data.</text>
</comment>
<dbReference type="OrthoDB" id="270763at2759"/>
<comment type="subcellular location">
    <subcellularLocation>
        <location evidence="1">Mitochondrion</location>
    </subcellularLocation>
</comment>
<organism evidence="9 10">
    <name type="scientific">Plectosphaerella plurivora</name>
    <dbReference type="NCBI Taxonomy" id="936078"/>
    <lineage>
        <taxon>Eukaryota</taxon>
        <taxon>Fungi</taxon>
        <taxon>Dikarya</taxon>
        <taxon>Ascomycota</taxon>
        <taxon>Pezizomycotina</taxon>
        <taxon>Sordariomycetes</taxon>
        <taxon>Hypocreomycetidae</taxon>
        <taxon>Glomerellales</taxon>
        <taxon>Plectosphaerellaceae</taxon>
        <taxon>Plectosphaerella</taxon>
    </lineage>
</organism>
<evidence type="ECO:0000256" key="2">
    <source>
        <dbReference type="ARBA" id="ARBA00009254"/>
    </source>
</evidence>
<evidence type="ECO:0000256" key="5">
    <source>
        <dbReference type="ARBA" id="ARBA00023274"/>
    </source>
</evidence>
<keyword evidence="10" id="KW-1185">Reference proteome</keyword>
<proteinExistence type="inferred from homology"/>
<accession>A0A9P8VFU4</accession>
<feature type="region of interest" description="Disordered" evidence="8">
    <location>
        <begin position="43"/>
        <end position="88"/>
    </location>
</feature>
<evidence type="ECO:0000256" key="3">
    <source>
        <dbReference type="ARBA" id="ARBA00022980"/>
    </source>
</evidence>
<evidence type="ECO:0000256" key="7">
    <source>
        <dbReference type="ARBA" id="ARBA00035399"/>
    </source>
</evidence>
<dbReference type="InterPro" id="IPR038340">
    <property type="entry name" value="MRP-L47_sf"/>
</dbReference>
<dbReference type="GO" id="GO:0003735">
    <property type="term" value="F:structural constituent of ribosome"/>
    <property type="evidence" value="ECO:0007669"/>
    <property type="project" value="InterPro"/>
</dbReference>
<evidence type="ECO:0000313" key="10">
    <source>
        <dbReference type="Proteomes" id="UP000770015"/>
    </source>
</evidence>
<keyword evidence="5" id="KW-0687">Ribonucleoprotein</keyword>
<feature type="compositionally biased region" description="Basic and acidic residues" evidence="8">
    <location>
        <begin position="77"/>
        <end position="88"/>
    </location>
</feature>
<comment type="similarity">
    <text evidence="2">Belongs to the universal ribosomal protein uL29 family.</text>
</comment>
<dbReference type="PANTHER" id="PTHR21183">
    <property type="entry name" value="RIBOSOMAL PROTEIN L47, MITOCHONDRIAL-RELATED"/>
    <property type="match status" value="1"/>
</dbReference>
<dbReference type="GO" id="GO:0032543">
    <property type="term" value="P:mitochondrial translation"/>
    <property type="evidence" value="ECO:0007669"/>
    <property type="project" value="TreeGrafter"/>
</dbReference>
<protein>
    <recommendedName>
        <fullName evidence="6">Large ribosomal subunit protein uL29m</fullName>
    </recommendedName>
    <alternativeName>
        <fullName evidence="7">54S ribosomal protein L4, mitochondrial</fullName>
    </alternativeName>
</protein>
<dbReference type="Gene3D" id="6.10.330.20">
    <property type="match status" value="1"/>
</dbReference>
<keyword evidence="3 9" id="KW-0689">Ribosomal protein</keyword>
<evidence type="ECO:0000256" key="8">
    <source>
        <dbReference type="SAM" id="MobiDB-lite"/>
    </source>
</evidence>
<sequence length="226" mass="25608">MASSTSLRPAAGHLLRLVESRPRLISSAAPSFVVAAAPFSTSASQCARKTRDNNRKRGVSPLKRSGPREPLSVSWEELPKPTDYKPQIKTDPNHPLWAFFPEQGKLINTPAEDQAHGRAWGVNELRQKSWEDLHALWWVCCRERNRISTSNGERARTKLGFGEHESNERDQVVQTTMKAIKHVLTERYYAWEDAYQLAHEDPEINLSGKGPAYKPSKKSINSDYFV</sequence>
<dbReference type="InterPro" id="IPR010729">
    <property type="entry name" value="Ribosomal_uL29_mit"/>
</dbReference>
<evidence type="ECO:0000313" key="9">
    <source>
        <dbReference type="EMBL" id="KAH6690366.1"/>
    </source>
</evidence>
<dbReference type="EMBL" id="JAGSXJ010000006">
    <property type="protein sequence ID" value="KAH6690366.1"/>
    <property type="molecule type" value="Genomic_DNA"/>
</dbReference>
<keyword evidence="4" id="KW-0496">Mitochondrion</keyword>